<reference evidence="2" key="2">
    <citation type="submission" date="2020-09" db="EMBL/GenBank/DDBJ databases">
        <authorList>
            <person name="Sun Q."/>
            <person name="Zhou Y."/>
        </authorList>
    </citation>
    <scope>NUCLEOTIDE SEQUENCE</scope>
    <source>
        <strain evidence="2">CGMCC 1.15880</strain>
    </source>
</reference>
<dbReference type="EMBL" id="BMKA01000008">
    <property type="protein sequence ID" value="GGA30849.1"/>
    <property type="molecule type" value="Genomic_DNA"/>
</dbReference>
<accession>A0A916R386</accession>
<feature type="transmembrane region" description="Helical" evidence="1">
    <location>
        <begin position="139"/>
        <end position="157"/>
    </location>
</feature>
<evidence type="ECO:0000313" key="2">
    <source>
        <dbReference type="EMBL" id="GGA30849.1"/>
    </source>
</evidence>
<feature type="transmembrane region" description="Helical" evidence="1">
    <location>
        <begin position="49"/>
        <end position="70"/>
    </location>
</feature>
<keyword evidence="1" id="KW-0472">Membrane</keyword>
<dbReference type="AlphaFoldDB" id="A0A916R386"/>
<reference evidence="2" key="1">
    <citation type="journal article" date="2014" name="Int. J. Syst. Evol. Microbiol.">
        <title>Complete genome sequence of Corynebacterium casei LMG S-19264T (=DSM 44701T), isolated from a smear-ripened cheese.</title>
        <authorList>
            <consortium name="US DOE Joint Genome Institute (JGI-PGF)"/>
            <person name="Walter F."/>
            <person name="Albersmeier A."/>
            <person name="Kalinowski J."/>
            <person name="Ruckert C."/>
        </authorList>
    </citation>
    <scope>NUCLEOTIDE SEQUENCE</scope>
    <source>
        <strain evidence="2">CGMCC 1.15880</strain>
    </source>
</reference>
<sequence length="403" mass="44232">MLKADTKIDPHFTQPVRQILMMLMFVVIVAIGGFLSYQSLLPIFMANIYLNGFIGLVFIFGIIACFWQVFTLVSSVSWIEGLALDRPGHEFVRPPGLLAPLAHLLRKRSARASLTSTSTQSIQDSVATRLDEGREITRYVINLLIFLGLLGTFYGLATTVPAVVDTIRSLAPQDDGSSVDVFDNLMSGLERQLGGMGTAFGSSLLGLAGSLVVGLLDLMAGRGQNRFYRELEEWLSSITRIGVASGDGDMGSVENFALADMLEHTTYQIETLHDLLRQSQERRAETDQRVERLAHVVERLSDVATAGQGDRDRLAEQIAYGQKQLVEAVQGLPEQMTRPEGDEVWDAEAKMRLRNIDTQMLRILEEMTAGRQGAISELRSDLLGLTSTLRAAISASDEPGGRG</sequence>
<comment type="caution">
    <text evidence="2">The sequence shown here is derived from an EMBL/GenBank/DDBJ whole genome shotgun (WGS) entry which is preliminary data.</text>
</comment>
<organism evidence="2 3">
    <name type="scientific">Neptunicoccus cionae</name>
    <dbReference type="NCBI Taxonomy" id="2035344"/>
    <lineage>
        <taxon>Bacteria</taxon>
        <taxon>Pseudomonadati</taxon>
        <taxon>Pseudomonadota</taxon>
        <taxon>Alphaproteobacteria</taxon>
        <taxon>Rhodobacterales</taxon>
        <taxon>Paracoccaceae</taxon>
        <taxon>Neptunicoccus</taxon>
    </lineage>
</organism>
<feature type="transmembrane region" description="Helical" evidence="1">
    <location>
        <begin position="199"/>
        <end position="220"/>
    </location>
</feature>
<proteinExistence type="predicted"/>
<feature type="transmembrane region" description="Helical" evidence="1">
    <location>
        <begin position="20"/>
        <end position="37"/>
    </location>
</feature>
<keyword evidence="1" id="KW-0812">Transmembrane</keyword>
<keyword evidence="1" id="KW-1133">Transmembrane helix</keyword>
<protein>
    <recommendedName>
        <fullName evidence="4">Biopolymer transporter ExbB</fullName>
    </recommendedName>
</protein>
<gene>
    <name evidence="2" type="ORF">GCM10011498_35020</name>
</gene>
<evidence type="ECO:0008006" key="4">
    <source>
        <dbReference type="Google" id="ProtNLM"/>
    </source>
</evidence>
<evidence type="ECO:0000313" key="3">
    <source>
        <dbReference type="Proteomes" id="UP000628017"/>
    </source>
</evidence>
<dbReference type="Proteomes" id="UP000628017">
    <property type="component" value="Unassembled WGS sequence"/>
</dbReference>
<evidence type="ECO:0000256" key="1">
    <source>
        <dbReference type="SAM" id="Phobius"/>
    </source>
</evidence>
<keyword evidence="3" id="KW-1185">Reference proteome</keyword>
<name>A0A916R386_9RHOB</name>
<dbReference type="RefSeq" id="WP_188678374.1">
    <property type="nucleotide sequence ID" value="NZ_BMKA01000008.1"/>
</dbReference>